<gene>
    <name evidence="1" type="primary">Orf34</name>
</gene>
<dbReference type="GeneID" id="33353235"/>
<keyword evidence="1" id="KW-0934">Plastid</keyword>
<evidence type="ECO:0000313" key="1">
    <source>
        <dbReference type="EMBL" id="ARW59950.1"/>
    </source>
</evidence>
<geneLocation type="chloroplast" evidence="1"/>
<name>A0A1Z1M239_9FLOR</name>
<proteinExistence type="predicted"/>
<organism evidence="1">
    <name type="scientific">Acrosorium ciliolatum</name>
    <dbReference type="NCBI Taxonomy" id="1550622"/>
    <lineage>
        <taxon>Eukaryota</taxon>
        <taxon>Rhodophyta</taxon>
        <taxon>Florideophyceae</taxon>
        <taxon>Rhodymeniophycidae</taxon>
        <taxon>Ceramiales</taxon>
        <taxon>Delesseriaceae</taxon>
        <taxon>Acrosorium</taxon>
    </lineage>
</organism>
<accession>A0A1Z1M239</accession>
<reference evidence="1" key="1">
    <citation type="journal article" date="2017" name="J. Phycol.">
        <title>Analysis of chloroplast genomes and a supermatrix inform reclassification of the Rhodomelaceae (Rhodophyta).</title>
        <authorList>
            <person name="Diaz-Tapia P."/>
            <person name="Maggs C.A."/>
            <person name="West J.A."/>
            <person name="Verbruggen H."/>
        </authorList>
    </citation>
    <scope>NUCLEOTIDE SEQUENCE</scope>
    <source>
        <strain evidence="1">HV3939</strain>
    </source>
</reference>
<dbReference type="AlphaFoldDB" id="A0A1Z1M239"/>
<dbReference type="RefSeq" id="YP_009391806.1">
    <property type="nucleotide sequence ID" value="NC_035260.1"/>
</dbReference>
<dbReference type="EMBL" id="MF101411">
    <property type="protein sequence ID" value="ARW59950.1"/>
    <property type="molecule type" value="Genomic_DNA"/>
</dbReference>
<sequence>MICLYKKFCIFYLNICNTIAIIDHEYFTNHKLFK</sequence>
<protein>
    <submittedName>
        <fullName evidence="1">Uncharacterized protein</fullName>
    </submittedName>
</protein>
<keyword evidence="1" id="KW-0150">Chloroplast</keyword>